<comment type="caution">
    <text evidence="1">The sequence shown here is derived from an EMBL/GenBank/DDBJ whole genome shotgun (WGS) entry which is preliminary data.</text>
</comment>
<dbReference type="Proteomes" id="UP000342300">
    <property type="component" value="Unassembled WGS sequence"/>
</dbReference>
<reference evidence="1 2" key="1">
    <citation type="submission" date="2017-09" db="EMBL/GenBank/DDBJ databases">
        <title>Metagenomic Analysis Reveals Denitrifying Candidatus Accumulibacter and Flanking Population as a Source of N2O.</title>
        <authorList>
            <person name="Gao H."/>
            <person name="Mao Y."/>
            <person name="Zhao X."/>
            <person name="Liu W.-T."/>
            <person name="Zhang T."/>
            <person name="Wells G."/>
        </authorList>
    </citation>
    <scope>NUCLEOTIDE SEQUENCE [LARGE SCALE GENOMIC DNA]</scope>
    <source>
        <strain evidence="1">CANDO_2_IC</strain>
    </source>
</reference>
<accession>A0A6A7RVM7</accession>
<organism evidence="1 2">
    <name type="scientific">Candidatus Accumulibacter phosphatis</name>
    <dbReference type="NCBI Taxonomy" id="327160"/>
    <lineage>
        <taxon>Bacteria</taxon>
        <taxon>Pseudomonadati</taxon>
        <taxon>Pseudomonadota</taxon>
        <taxon>Betaproteobacteria</taxon>
        <taxon>Candidatus Accumulibacter</taxon>
    </lineage>
</organism>
<sequence length="200" mass="22250">MTLTVFETATTAEQLAECLQALPETRQLNHERVSASACSPGPISDAELLFRAFDQPVHFQNGEIVPTAFDDAKIRGMSVNRMSYISVDDALRLAFSRVAMVNHSKAQHASALGRQPTAEKRRMVAYTVFKTSDIRVLLHGQEPELVRRVFGVYDTATKADYSHGDIFFLLPGKQKQAWRSARSRLYDLAKNGLIILGNPA</sequence>
<proteinExistence type="predicted"/>
<evidence type="ECO:0000313" key="1">
    <source>
        <dbReference type="EMBL" id="MQM30982.1"/>
    </source>
</evidence>
<name>A0A6A7RVM7_9PROT</name>
<dbReference type="AlphaFoldDB" id="A0A6A7RVM7"/>
<evidence type="ECO:0000313" key="2">
    <source>
        <dbReference type="Proteomes" id="UP000342300"/>
    </source>
</evidence>
<gene>
    <name evidence="1" type="ORF">CRU78_10845</name>
</gene>
<protein>
    <submittedName>
        <fullName evidence="1">Uncharacterized protein</fullName>
    </submittedName>
</protein>
<dbReference type="EMBL" id="PDHS01000246">
    <property type="protein sequence ID" value="MQM30982.1"/>
    <property type="molecule type" value="Genomic_DNA"/>
</dbReference>